<keyword evidence="2" id="KW-1185">Reference proteome</keyword>
<evidence type="ECO:0008006" key="3">
    <source>
        <dbReference type="Google" id="ProtNLM"/>
    </source>
</evidence>
<name>A0ABY5YKA3_9DEIO</name>
<sequence length="123" mass="13205">MNRKQGTLLNSSRGRALVHALTLEAVSGPKVFQRAGLRDAVNSDGWHQNYRVLSTLVSLGLASKTGPDGSRSYALTRAGLDRCVATRTPDIWPAGPVCRLCGRAGGHWSGCLLWKAVPLELPI</sequence>
<gene>
    <name evidence="1" type="ORF">N0D28_03700</name>
</gene>
<dbReference type="Proteomes" id="UP001060261">
    <property type="component" value="Chromosome"/>
</dbReference>
<proteinExistence type="predicted"/>
<evidence type="ECO:0000313" key="2">
    <source>
        <dbReference type="Proteomes" id="UP001060261"/>
    </source>
</evidence>
<reference evidence="1" key="1">
    <citation type="submission" date="2022-09" db="EMBL/GenBank/DDBJ databases">
        <title>genome sequence of Deinococcus rubellus.</title>
        <authorList>
            <person name="Srinivasan S."/>
        </authorList>
    </citation>
    <scope>NUCLEOTIDE SEQUENCE</scope>
    <source>
        <strain evidence="1">Ant6</strain>
    </source>
</reference>
<organism evidence="1 2">
    <name type="scientific">Deinococcus rubellus</name>
    <dbReference type="NCBI Taxonomy" id="1889240"/>
    <lineage>
        <taxon>Bacteria</taxon>
        <taxon>Thermotogati</taxon>
        <taxon>Deinococcota</taxon>
        <taxon>Deinococci</taxon>
        <taxon>Deinococcales</taxon>
        <taxon>Deinococcaceae</taxon>
        <taxon>Deinococcus</taxon>
    </lineage>
</organism>
<dbReference type="EMBL" id="CP104213">
    <property type="protein sequence ID" value="UWX64777.1"/>
    <property type="molecule type" value="Genomic_DNA"/>
</dbReference>
<evidence type="ECO:0000313" key="1">
    <source>
        <dbReference type="EMBL" id="UWX64777.1"/>
    </source>
</evidence>
<accession>A0ABY5YKA3</accession>
<protein>
    <recommendedName>
        <fullName evidence="3">Transcriptional regulator</fullName>
    </recommendedName>
</protein>
<dbReference type="RefSeq" id="WP_260561038.1">
    <property type="nucleotide sequence ID" value="NZ_BAABEC010000009.1"/>
</dbReference>